<evidence type="ECO:0000313" key="3">
    <source>
        <dbReference type="Proteomes" id="UP001179952"/>
    </source>
</evidence>
<dbReference type="EMBL" id="JAUJYN010000007">
    <property type="protein sequence ID" value="KAK1266106.1"/>
    <property type="molecule type" value="Genomic_DNA"/>
</dbReference>
<keyword evidence="3" id="KW-1185">Reference proteome</keyword>
<dbReference type="AlphaFoldDB" id="A0AAV9AQD2"/>
<reference evidence="2" key="2">
    <citation type="submission" date="2023-06" db="EMBL/GenBank/DDBJ databases">
        <authorList>
            <person name="Ma L."/>
            <person name="Liu K.-W."/>
            <person name="Li Z."/>
            <person name="Hsiao Y.-Y."/>
            <person name="Qi Y."/>
            <person name="Fu T."/>
            <person name="Tang G."/>
            <person name="Zhang D."/>
            <person name="Sun W.-H."/>
            <person name="Liu D.-K."/>
            <person name="Li Y."/>
            <person name="Chen G.-Z."/>
            <person name="Liu X.-D."/>
            <person name="Liao X.-Y."/>
            <person name="Jiang Y.-T."/>
            <person name="Yu X."/>
            <person name="Hao Y."/>
            <person name="Huang J."/>
            <person name="Zhao X.-W."/>
            <person name="Ke S."/>
            <person name="Chen Y.-Y."/>
            <person name="Wu W.-L."/>
            <person name="Hsu J.-L."/>
            <person name="Lin Y.-F."/>
            <person name="Huang M.-D."/>
            <person name="Li C.-Y."/>
            <person name="Huang L."/>
            <person name="Wang Z.-W."/>
            <person name="Zhao X."/>
            <person name="Zhong W.-Y."/>
            <person name="Peng D.-H."/>
            <person name="Ahmad S."/>
            <person name="Lan S."/>
            <person name="Zhang J.-S."/>
            <person name="Tsai W.-C."/>
            <person name="Van De Peer Y."/>
            <person name="Liu Z.-J."/>
        </authorList>
    </citation>
    <scope>NUCLEOTIDE SEQUENCE</scope>
    <source>
        <strain evidence="2">SCP</strain>
        <tissue evidence="2">Leaves</tissue>
    </source>
</reference>
<proteinExistence type="predicted"/>
<comment type="caution">
    <text evidence="2">The sequence shown here is derived from an EMBL/GenBank/DDBJ whole genome shotgun (WGS) entry which is preliminary data.</text>
</comment>
<dbReference type="Proteomes" id="UP001179952">
    <property type="component" value="Unassembled WGS sequence"/>
</dbReference>
<feature type="region of interest" description="Disordered" evidence="1">
    <location>
        <begin position="74"/>
        <end position="97"/>
    </location>
</feature>
<reference evidence="2" key="1">
    <citation type="journal article" date="2023" name="Nat. Commun.">
        <title>Diploid and tetraploid genomes of Acorus and the evolution of monocots.</title>
        <authorList>
            <person name="Ma L."/>
            <person name="Liu K.W."/>
            <person name="Li Z."/>
            <person name="Hsiao Y.Y."/>
            <person name="Qi Y."/>
            <person name="Fu T."/>
            <person name="Tang G.D."/>
            <person name="Zhang D."/>
            <person name="Sun W.H."/>
            <person name="Liu D.K."/>
            <person name="Li Y."/>
            <person name="Chen G.Z."/>
            <person name="Liu X.D."/>
            <person name="Liao X.Y."/>
            <person name="Jiang Y.T."/>
            <person name="Yu X."/>
            <person name="Hao Y."/>
            <person name="Huang J."/>
            <person name="Zhao X.W."/>
            <person name="Ke S."/>
            <person name="Chen Y.Y."/>
            <person name="Wu W.L."/>
            <person name="Hsu J.L."/>
            <person name="Lin Y.F."/>
            <person name="Huang M.D."/>
            <person name="Li C.Y."/>
            <person name="Huang L."/>
            <person name="Wang Z.W."/>
            <person name="Zhao X."/>
            <person name="Zhong W.Y."/>
            <person name="Peng D.H."/>
            <person name="Ahmad S."/>
            <person name="Lan S."/>
            <person name="Zhang J.S."/>
            <person name="Tsai W.C."/>
            <person name="Van de Peer Y."/>
            <person name="Liu Z.J."/>
        </authorList>
    </citation>
    <scope>NUCLEOTIDE SEQUENCE</scope>
    <source>
        <strain evidence="2">SCP</strain>
    </source>
</reference>
<gene>
    <name evidence="2" type="ORF">QJS04_geneDACA000448</name>
</gene>
<accession>A0AAV9AQD2</accession>
<evidence type="ECO:0000313" key="2">
    <source>
        <dbReference type="EMBL" id="KAK1266106.1"/>
    </source>
</evidence>
<name>A0AAV9AQD2_ACOGR</name>
<sequence length="138" mass="16542">MAQVFGFSLAFQFPCKFLISVFIRSSLIFVLSNGGTAAEGGGEAHFNGRLEDAAESYRGCCRYLWYRFDRRGPEGAEDDHHRRHGHHCDRKEVEENRTSCRYSFCWTCQRREERGEERREERREERGEERREERRQER</sequence>
<protein>
    <submittedName>
        <fullName evidence="2">Uncharacterized protein</fullName>
    </submittedName>
</protein>
<evidence type="ECO:0000256" key="1">
    <source>
        <dbReference type="SAM" id="MobiDB-lite"/>
    </source>
</evidence>
<organism evidence="2 3">
    <name type="scientific">Acorus gramineus</name>
    <name type="common">Dwarf sweet flag</name>
    <dbReference type="NCBI Taxonomy" id="55184"/>
    <lineage>
        <taxon>Eukaryota</taxon>
        <taxon>Viridiplantae</taxon>
        <taxon>Streptophyta</taxon>
        <taxon>Embryophyta</taxon>
        <taxon>Tracheophyta</taxon>
        <taxon>Spermatophyta</taxon>
        <taxon>Magnoliopsida</taxon>
        <taxon>Liliopsida</taxon>
        <taxon>Acoraceae</taxon>
        <taxon>Acorus</taxon>
    </lineage>
</organism>
<feature type="region of interest" description="Disordered" evidence="1">
    <location>
        <begin position="110"/>
        <end position="138"/>
    </location>
</feature>